<dbReference type="Gene3D" id="3.40.50.720">
    <property type="entry name" value="NAD(P)-binding Rossmann-like Domain"/>
    <property type="match status" value="1"/>
</dbReference>
<dbReference type="GO" id="GO:0003677">
    <property type="term" value="F:DNA binding"/>
    <property type="evidence" value="ECO:0007669"/>
    <property type="project" value="TreeGrafter"/>
</dbReference>
<dbReference type="AlphaFoldDB" id="A0A1I7EA47"/>
<dbReference type="InterPro" id="IPR051265">
    <property type="entry name" value="HIBADH-related_NP60_sf"/>
</dbReference>
<dbReference type="Pfam" id="PF03446">
    <property type="entry name" value="NAD_binding_2"/>
    <property type="match status" value="1"/>
</dbReference>
<dbReference type="InterPro" id="IPR015815">
    <property type="entry name" value="HIBADH-related"/>
</dbReference>
<dbReference type="GO" id="GO:0050661">
    <property type="term" value="F:NADP binding"/>
    <property type="evidence" value="ECO:0007669"/>
    <property type="project" value="InterPro"/>
</dbReference>
<evidence type="ECO:0000259" key="2">
    <source>
        <dbReference type="Pfam" id="PF03446"/>
    </source>
</evidence>
<proteinExistence type="predicted"/>
<evidence type="ECO:0000313" key="5">
    <source>
        <dbReference type="Proteomes" id="UP000198844"/>
    </source>
</evidence>
<dbReference type="GO" id="GO:0031491">
    <property type="term" value="F:nucleosome binding"/>
    <property type="evidence" value="ECO:0007669"/>
    <property type="project" value="TreeGrafter"/>
</dbReference>
<dbReference type="PANTHER" id="PTHR43580:SF2">
    <property type="entry name" value="CYTOKINE-LIKE NUCLEAR FACTOR N-PAC"/>
    <property type="match status" value="1"/>
</dbReference>
<accession>A0A1I7EA47</accession>
<dbReference type="GO" id="GO:0016491">
    <property type="term" value="F:oxidoreductase activity"/>
    <property type="evidence" value="ECO:0007669"/>
    <property type="project" value="UniProtKB-KW"/>
</dbReference>
<evidence type="ECO:0000313" key="4">
    <source>
        <dbReference type="EMBL" id="SFU20779.1"/>
    </source>
</evidence>
<keyword evidence="1" id="KW-0560">Oxidoreductase</keyword>
<gene>
    <name evidence="4" type="ORF">SAMN05192563_101598</name>
</gene>
<name>A0A1I7EA47_9BURK</name>
<dbReference type="InterPro" id="IPR006115">
    <property type="entry name" value="6PGDH_NADP-bd"/>
</dbReference>
<dbReference type="GO" id="GO:0000785">
    <property type="term" value="C:chromatin"/>
    <property type="evidence" value="ECO:0007669"/>
    <property type="project" value="TreeGrafter"/>
</dbReference>
<dbReference type="InterPro" id="IPR048666">
    <property type="entry name" value="RedAm-like_C"/>
</dbReference>
<dbReference type="Pfam" id="PF21761">
    <property type="entry name" value="RedAm-like_C"/>
    <property type="match status" value="1"/>
</dbReference>
<dbReference type="SUPFAM" id="SSF51735">
    <property type="entry name" value="NAD(P)-binding Rossmann-fold domains"/>
    <property type="match status" value="1"/>
</dbReference>
<dbReference type="InterPro" id="IPR036291">
    <property type="entry name" value="NAD(P)-bd_dom_sf"/>
</dbReference>
<feature type="domain" description="NADPH-dependent reductive aminase-like C-terminal" evidence="3">
    <location>
        <begin position="169"/>
        <end position="294"/>
    </location>
</feature>
<sequence>MDVSMSKGRKASLIGLGAMGAALARAFIQNGFDLTVWNRTAARMEAVVKEGARGASSAADAVAASPLLVICTIDKAAAAQILKLDDVASSLMGKTVVNLSTGSVDDARGISAFVESHGGRYIDGGIMCYPRDIGKPATSLLYSGDSEAFEEWKESLAALGGDVRYFGNDPGTAPTVYLALYAFYFGCVASFFEGAALAERAGVTPESFRETSKMMVDMLNDALPDTTRRLELEEFSGDQASIDVHHAGQLVVRDAYRVENLSCEVTNAYITYLERAQMVGDGPNDIATMYRAVKGAS</sequence>
<dbReference type="Gene3D" id="1.10.1040.10">
    <property type="entry name" value="N-(1-d-carboxylethyl)-l-norvaline Dehydrogenase, domain 2"/>
    <property type="match status" value="1"/>
</dbReference>
<organism evidence="4 5">
    <name type="scientific">Paraburkholderia aspalathi</name>
    <dbReference type="NCBI Taxonomy" id="1324617"/>
    <lineage>
        <taxon>Bacteria</taxon>
        <taxon>Pseudomonadati</taxon>
        <taxon>Pseudomonadota</taxon>
        <taxon>Betaproteobacteria</taxon>
        <taxon>Burkholderiales</taxon>
        <taxon>Burkholderiaceae</taxon>
        <taxon>Paraburkholderia</taxon>
    </lineage>
</organism>
<reference evidence="4 5" key="1">
    <citation type="submission" date="2016-10" db="EMBL/GenBank/DDBJ databases">
        <authorList>
            <person name="de Groot N.N."/>
        </authorList>
    </citation>
    <scope>NUCLEOTIDE SEQUENCE [LARGE SCALE GENOMIC DNA]</scope>
    <source>
        <strain evidence="4 5">LMG 27731</strain>
    </source>
</reference>
<dbReference type="Proteomes" id="UP000198844">
    <property type="component" value="Unassembled WGS sequence"/>
</dbReference>
<dbReference type="InterPro" id="IPR013328">
    <property type="entry name" value="6PGD_dom2"/>
</dbReference>
<dbReference type="EMBL" id="FPBH01000015">
    <property type="protein sequence ID" value="SFU20779.1"/>
    <property type="molecule type" value="Genomic_DNA"/>
</dbReference>
<feature type="domain" description="6-phosphogluconate dehydrogenase NADP-binding" evidence="2">
    <location>
        <begin position="12"/>
        <end position="167"/>
    </location>
</feature>
<dbReference type="PIRSF" id="PIRSF000103">
    <property type="entry name" value="HIBADH"/>
    <property type="match status" value="1"/>
</dbReference>
<dbReference type="GO" id="GO:0140673">
    <property type="term" value="P:transcription elongation-coupled chromatin remodeling"/>
    <property type="evidence" value="ECO:0007669"/>
    <property type="project" value="TreeGrafter"/>
</dbReference>
<evidence type="ECO:0000259" key="3">
    <source>
        <dbReference type="Pfam" id="PF21761"/>
    </source>
</evidence>
<dbReference type="PANTHER" id="PTHR43580">
    <property type="entry name" value="OXIDOREDUCTASE GLYR1-RELATED"/>
    <property type="match status" value="1"/>
</dbReference>
<protein>
    <submittedName>
        <fullName evidence="4">3-hydroxyisobutyrate dehydrogenase</fullName>
    </submittedName>
</protein>
<evidence type="ECO:0000256" key="1">
    <source>
        <dbReference type="ARBA" id="ARBA00023002"/>
    </source>
</evidence>